<accession>A0A641AKG6</accession>
<dbReference type="EMBL" id="SDPP02000005">
    <property type="protein sequence ID" value="KAA1373689.1"/>
    <property type="molecule type" value="Genomic_DNA"/>
</dbReference>
<dbReference type="OrthoDB" id="4936366at2"/>
<evidence type="ECO:0008006" key="3">
    <source>
        <dbReference type="Google" id="ProtNLM"/>
    </source>
</evidence>
<dbReference type="Proteomes" id="UP001515100">
    <property type="component" value="Unassembled WGS sequence"/>
</dbReference>
<dbReference type="RefSeq" id="WP_129185050.1">
    <property type="nucleotide sequence ID" value="NZ_JAGIOG010000001.1"/>
</dbReference>
<organism evidence="1 2">
    <name type="scientific">Aeromicrobium fastidiosum</name>
    <dbReference type="NCBI Taxonomy" id="52699"/>
    <lineage>
        <taxon>Bacteria</taxon>
        <taxon>Bacillati</taxon>
        <taxon>Actinomycetota</taxon>
        <taxon>Actinomycetes</taxon>
        <taxon>Propionibacteriales</taxon>
        <taxon>Nocardioidaceae</taxon>
        <taxon>Aeromicrobium</taxon>
    </lineage>
</organism>
<protein>
    <recommendedName>
        <fullName evidence="3">GGDEF domain-containing protein</fullName>
    </recommendedName>
</protein>
<name>A0A641AKG6_9ACTN</name>
<proteinExistence type="predicted"/>
<gene>
    <name evidence="1" type="ORF">ESP62_017185</name>
</gene>
<comment type="caution">
    <text evidence="1">The sequence shown here is derived from an EMBL/GenBank/DDBJ whole genome shotgun (WGS) entry which is preliminary data.</text>
</comment>
<keyword evidence="2" id="KW-1185">Reference proteome</keyword>
<reference evidence="1" key="1">
    <citation type="submission" date="2019-09" db="EMBL/GenBank/DDBJ databases">
        <authorList>
            <person name="Li J."/>
        </authorList>
    </citation>
    <scope>NUCLEOTIDE SEQUENCE [LARGE SCALE GENOMIC DNA]</scope>
    <source>
        <strain evidence="1">NRBC 14897</strain>
    </source>
</reference>
<sequence length="195" mass="21146">MSVAHEVGASAAQTGVPLHEVLDHVERAYAPDPPDHPVTRAAALAWADVSLVHRADVSCEDPLTSMATAPYLRLRLAEIYRGAEADDRRVCDSHVLIVVELPRPGRVNEIELALRALEVAEVMRSVFTGDETIAQLSTRRFAALTTRDRGDDLALNLLGLLLDRALDGRVQARLWVERLPSGADGVASVLASLCE</sequence>
<dbReference type="AlphaFoldDB" id="A0A641AKG6"/>
<evidence type="ECO:0000313" key="1">
    <source>
        <dbReference type="EMBL" id="KAA1373689.1"/>
    </source>
</evidence>
<evidence type="ECO:0000313" key="2">
    <source>
        <dbReference type="Proteomes" id="UP001515100"/>
    </source>
</evidence>